<dbReference type="GO" id="GO:0016798">
    <property type="term" value="F:hydrolase activity, acting on glycosyl bonds"/>
    <property type="evidence" value="ECO:0007669"/>
    <property type="project" value="UniProtKB-KW"/>
</dbReference>
<keyword evidence="2" id="KW-0119">Carbohydrate metabolism</keyword>
<dbReference type="Gene3D" id="2.60.40.10">
    <property type="entry name" value="Immunoglobulins"/>
    <property type="match status" value="1"/>
</dbReference>
<dbReference type="InterPro" id="IPR036116">
    <property type="entry name" value="FN3_sf"/>
</dbReference>
<keyword evidence="4" id="KW-1185">Reference proteome</keyword>
<evidence type="ECO:0000256" key="1">
    <source>
        <dbReference type="ARBA" id="ARBA00023295"/>
    </source>
</evidence>
<protein>
    <submittedName>
        <fullName evidence="3">Fibronectin type III domain-containing protein</fullName>
    </submittedName>
</protein>
<proteinExistence type="predicted"/>
<dbReference type="EMBL" id="VKKG01000002">
    <property type="protein sequence ID" value="TRY18861.1"/>
    <property type="molecule type" value="Genomic_DNA"/>
</dbReference>
<keyword evidence="1" id="KW-0378">Hydrolase</keyword>
<accession>A0A553K2E6</accession>
<dbReference type="InterPro" id="IPR013783">
    <property type="entry name" value="Ig-like_fold"/>
</dbReference>
<dbReference type="SUPFAM" id="SSF49265">
    <property type="entry name" value="Fibronectin type III"/>
    <property type="match status" value="1"/>
</dbReference>
<keyword evidence="1" id="KW-0326">Glycosidase</keyword>
<dbReference type="GO" id="GO:0000272">
    <property type="term" value="P:polysaccharide catabolic process"/>
    <property type="evidence" value="ECO:0007669"/>
    <property type="project" value="UniProtKB-KW"/>
</dbReference>
<keyword evidence="2" id="KW-0624">Polysaccharide degradation</keyword>
<dbReference type="OrthoDB" id="1735978at2"/>
<evidence type="ECO:0000313" key="3">
    <source>
        <dbReference type="EMBL" id="TRY18861.1"/>
    </source>
</evidence>
<dbReference type="CDD" id="cd00063">
    <property type="entry name" value="FN3"/>
    <property type="match status" value="1"/>
</dbReference>
<reference evidence="3 4" key="1">
    <citation type="submission" date="2019-07" db="EMBL/GenBank/DDBJ databases">
        <authorList>
            <person name="Zhou L.-Y."/>
        </authorList>
    </citation>
    <scope>NUCLEOTIDE SEQUENCE [LARGE SCALE GENOMIC DNA]</scope>
    <source>
        <strain evidence="3 4">YIM 101269</strain>
    </source>
</reference>
<dbReference type="Proteomes" id="UP000317638">
    <property type="component" value="Unassembled WGS sequence"/>
</dbReference>
<evidence type="ECO:0000256" key="2">
    <source>
        <dbReference type="ARBA" id="ARBA00023326"/>
    </source>
</evidence>
<gene>
    <name evidence="3" type="ORF">FOJ82_07060</name>
</gene>
<comment type="caution">
    <text evidence="3">The sequence shown here is derived from an EMBL/GenBank/DDBJ whole genome shotgun (WGS) entry which is preliminary data.</text>
</comment>
<name>A0A553K2E6_9ACTN</name>
<evidence type="ECO:0000313" key="4">
    <source>
        <dbReference type="Proteomes" id="UP000317638"/>
    </source>
</evidence>
<organism evidence="3 4">
    <name type="scientific">Tessaracoccus rhinocerotis</name>
    <dbReference type="NCBI Taxonomy" id="1689449"/>
    <lineage>
        <taxon>Bacteria</taxon>
        <taxon>Bacillati</taxon>
        <taxon>Actinomycetota</taxon>
        <taxon>Actinomycetes</taxon>
        <taxon>Propionibacteriales</taxon>
        <taxon>Propionibacteriaceae</taxon>
        <taxon>Tessaracoccus</taxon>
    </lineage>
</organism>
<dbReference type="AlphaFoldDB" id="A0A553K2E6"/>
<sequence length="88" mass="10103">MIYRVEESFGICQPDIFYEMRGGEFADWHLHGTFPTAPCDDPDPGFKFQNLQPDTAYTFEVRAYRLIGDEKYYSPVSSISGRTPPLES</sequence>
<dbReference type="InterPro" id="IPR003961">
    <property type="entry name" value="FN3_dom"/>
</dbReference>